<evidence type="ECO:0000313" key="12">
    <source>
        <dbReference type="Proteomes" id="UP000663868"/>
    </source>
</evidence>
<evidence type="ECO:0000256" key="9">
    <source>
        <dbReference type="ARBA" id="ARBA00023303"/>
    </source>
</evidence>
<comment type="caution">
    <text evidence="11">The sequence shown here is derived from an EMBL/GenBank/DDBJ whole genome shotgun (WGS) entry which is preliminary data.</text>
</comment>
<evidence type="ECO:0000256" key="7">
    <source>
        <dbReference type="ARBA" id="ARBA00023136"/>
    </source>
</evidence>
<keyword evidence="5 10" id="KW-1133">Transmembrane helix</keyword>
<keyword evidence="9" id="KW-0407">Ion channel</keyword>
<evidence type="ECO:0000256" key="10">
    <source>
        <dbReference type="SAM" id="Phobius"/>
    </source>
</evidence>
<sequence length="59" mass="6589">THIYNLHIVVSVTGEAGRFDLFQTTTSIGSFLGIFGTGAIVCDLFATFVTNFKRVRYER</sequence>
<proteinExistence type="inferred from homology"/>
<dbReference type="Gene3D" id="1.10.287.940">
    <property type="entry name" value="atp-gated p2x4 ion channel"/>
    <property type="match status" value="1"/>
</dbReference>
<dbReference type="AlphaFoldDB" id="A0A820QK35"/>
<keyword evidence="7 10" id="KW-0472">Membrane</keyword>
<accession>A0A820QK35</accession>
<organism evidence="11 12">
    <name type="scientific">Adineta steineri</name>
    <dbReference type="NCBI Taxonomy" id="433720"/>
    <lineage>
        <taxon>Eukaryota</taxon>
        <taxon>Metazoa</taxon>
        <taxon>Spiralia</taxon>
        <taxon>Gnathifera</taxon>
        <taxon>Rotifera</taxon>
        <taxon>Eurotatoria</taxon>
        <taxon>Bdelloidea</taxon>
        <taxon>Adinetida</taxon>
        <taxon>Adinetidae</taxon>
        <taxon>Adineta</taxon>
    </lineage>
</organism>
<keyword evidence="4 10" id="KW-0812">Transmembrane</keyword>
<evidence type="ECO:0000256" key="3">
    <source>
        <dbReference type="ARBA" id="ARBA00022448"/>
    </source>
</evidence>
<name>A0A820QK35_9BILA</name>
<evidence type="ECO:0000256" key="6">
    <source>
        <dbReference type="ARBA" id="ARBA00023065"/>
    </source>
</evidence>
<keyword evidence="8" id="KW-1071">Ligand-gated ion channel</keyword>
<dbReference type="Proteomes" id="UP000663868">
    <property type="component" value="Unassembled WGS sequence"/>
</dbReference>
<keyword evidence="6" id="KW-0406">Ion transport</keyword>
<evidence type="ECO:0000256" key="8">
    <source>
        <dbReference type="ARBA" id="ARBA00023286"/>
    </source>
</evidence>
<evidence type="ECO:0000313" key="11">
    <source>
        <dbReference type="EMBL" id="CAF4422824.1"/>
    </source>
</evidence>
<reference evidence="11" key="1">
    <citation type="submission" date="2021-02" db="EMBL/GenBank/DDBJ databases">
        <authorList>
            <person name="Nowell W R."/>
        </authorList>
    </citation>
    <scope>NUCLEOTIDE SEQUENCE</scope>
</reference>
<feature type="transmembrane region" description="Helical" evidence="10">
    <location>
        <begin position="28"/>
        <end position="49"/>
    </location>
</feature>
<evidence type="ECO:0000256" key="2">
    <source>
        <dbReference type="ARBA" id="ARBA00009848"/>
    </source>
</evidence>
<dbReference type="EMBL" id="CAJOBB010027417">
    <property type="protein sequence ID" value="CAF4422824.1"/>
    <property type="molecule type" value="Genomic_DNA"/>
</dbReference>
<comment type="similarity">
    <text evidence="2">Belongs to the P2X receptor family.</text>
</comment>
<comment type="subcellular location">
    <subcellularLocation>
        <location evidence="1">Endomembrane system</location>
    </subcellularLocation>
</comment>
<evidence type="ECO:0000256" key="4">
    <source>
        <dbReference type="ARBA" id="ARBA00022692"/>
    </source>
</evidence>
<feature type="non-terminal residue" evidence="11">
    <location>
        <position position="1"/>
    </location>
</feature>
<gene>
    <name evidence="11" type="ORF">KXQ929_LOCUS52297</name>
</gene>
<evidence type="ECO:0000256" key="5">
    <source>
        <dbReference type="ARBA" id="ARBA00022989"/>
    </source>
</evidence>
<protein>
    <submittedName>
        <fullName evidence="11">Uncharacterized protein</fullName>
    </submittedName>
</protein>
<evidence type="ECO:0000256" key="1">
    <source>
        <dbReference type="ARBA" id="ARBA00004308"/>
    </source>
</evidence>
<dbReference type="InterPro" id="IPR059116">
    <property type="entry name" value="P2X_receptor"/>
</dbReference>
<keyword evidence="3" id="KW-0813">Transport</keyword>
<dbReference type="Pfam" id="PF00864">
    <property type="entry name" value="P2X_receptor"/>
    <property type="match status" value="1"/>
</dbReference>